<gene>
    <name evidence="1" type="ORF">Mucpa_6255</name>
</gene>
<dbReference type="Proteomes" id="UP000002774">
    <property type="component" value="Chromosome"/>
</dbReference>
<evidence type="ECO:0000313" key="2">
    <source>
        <dbReference type="Proteomes" id="UP000002774"/>
    </source>
</evidence>
<protein>
    <submittedName>
        <fullName evidence="1">Uncharacterized protein</fullName>
    </submittedName>
</protein>
<dbReference type="HOGENOM" id="CLU_3236213_0_0_10"/>
<sequence>MAVTTDHIKALSKNKKANSVPDTFFITGIFIEFNNSINYSFKH</sequence>
<evidence type="ECO:0000313" key="1">
    <source>
        <dbReference type="EMBL" id="EHQ30311.1"/>
    </source>
</evidence>
<dbReference type="STRING" id="714943.Mucpa_6255"/>
<accession>H1Y3P9</accession>
<proteinExistence type="predicted"/>
<organism evidence="1 2">
    <name type="scientific">Mucilaginibacter paludis DSM 18603</name>
    <dbReference type="NCBI Taxonomy" id="714943"/>
    <lineage>
        <taxon>Bacteria</taxon>
        <taxon>Pseudomonadati</taxon>
        <taxon>Bacteroidota</taxon>
        <taxon>Sphingobacteriia</taxon>
        <taxon>Sphingobacteriales</taxon>
        <taxon>Sphingobacteriaceae</taxon>
        <taxon>Mucilaginibacter</taxon>
    </lineage>
</organism>
<dbReference type="AlphaFoldDB" id="H1Y3P9"/>
<dbReference type="RefSeq" id="WP_008511930.1">
    <property type="nucleotide sequence ID" value="NZ_CM001403.1"/>
</dbReference>
<name>H1Y3P9_9SPHI</name>
<keyword evidence="2" id="KW-1185">Reference proteome</keyword>
<reference evidence="1" key="1">
    <citation type="submission" date="2011-09" db="EMBL/GenBank/DDBJ databases">
        <title>The permanent draft genome of Mucilaginibacter paludis DSM 18603.</title>
        <authorList>
            <consortium name="US DOE Joint Genome Institute (JGI-PGF)"/>
            <person name="Lucas S."/>
            <person name="Han J."/>
            <person name="Lapidus A."/>
            <person name="Bruce D."/>
            <person name="Goodwin L."/>
            <person name="Pitluck S."/>
            <person name="Peters L."/>
            <person name="Kyrpides N."/>
            <person name="Mavromatis K."/>
            <person name="Ivanova N."/>
            <person name="Mikhailova N."/>
            <person name="Held B."/>
            <person name="Detter J.C."/>
            <person name="Tapia R."/>
            <person name="Han C."/>
            <person name="Land M."/>
            <person name="Hauser L."/>
            <person name="Markowitz V."/>
            <person name="Cheng J.-F."/>
            <person name="Hugenholtz P."/>
            <person name="Woyke T."/>
            <person name="Wu D."/>
            <person name="Tindall B."/>
            <person name="Brambilla E."/>
            <person name="Klenk H.-P."/>
            <person name="Eisen J.A."/>
        </authorList>
    </citation>
    <scope>NUCLEOTIDE SEQUENCE [LARGE SCALE GENOMIC DNA]</scope>
    <source>
        <strain evidence="1">DSM 18603</strain>
    </source>
</reference>
<dbReference type="EMBL" id="CM001403">
    <property type="protein sequence ID" value="EHQ30311.1"/>
    <property type="molecule type" value="Genomic_DNA"/>
</dbReference>